<dbReference type="InterPro" id="IPR002213">
    <property type="entry name" value="UDP_glucos_trans"/>
</dbReference>
<dbReference type="Pfam" id="PF00201">
    <property type="entry name" value="UDPGT"/>
    <property type="match status" value="1"/>
</dbReference>
<reference evidence="6" key="1">
    <citation type="submission" date="2011-11" db="EMBL/GenBank/DDBJ databases">
        <title>Cloning and expression of a UDP-glucose: flavonol 5-O-glucosyltransferase (F5GT), cDNA from herbaceous peony (Paeonia lactiflora Pall.) cultivar 'Hongyanzhenghui'.</title>
        <authorList>
            <person name="Zhao D.Q."/>
            <person name="Tao J."/>
            <person name="Han C.X."/>
            <person name="Ge J.T."/>
        </authorList>
    </citation>
    <scope>NUCLEOTIDE SEQUENCE</scope>
</reference>
<dbReference type="FunFam" id="3.40.50.2000:FF:000078">
    <property type="entry name" value="Glycosyltransferase"/>
    <property type="match status" value="1"/>
</dbReference>
<dbReference type="EMBL" id="JQ070807">
    <property type="protein sequence ID" value="AFI71902.1"/>
    <property type="molecule type" value="mRNA"/>
</dbReference>
<evidence type="ECO:0000256" key="3">
    <source>
        <dbReference type="ARBA" id="ARBA00022679"/>
    </source>
</evidence>
<dbReference type="FunFam" id="3.40.50.2000:FF:000167">
    <property type="entry name" value="Glycosyltransferase"/>
    <property type="match status" value="1"/>
</dbReference>
<protein>
    <recommendedName>
        <fullName evidence="5">Glycosyltransferase</fullName>
        <ecNumber evidence="5">2.4.1.-</ecNumber>
    </recommendedName>
</protein>
<dbReference type="SMR" id="I1WYF2"/>
<reference evidence="6" key="2">
    <citation type="journal article" date="2012" name="Plant Physiol. Biochem.">
        <title>Effects of shade on plant growth and flower quality in the herbaceous peony (Paeonia lactiflora Pall.).</title>
        <authorList>
            <person name="Zhao D."/>
            <person name="Hao Z."/>
            <person name="Tao J."/>
        </authorList>
    </citation>
    <scope>NUCLEOTIDE SEQUENCE</scope>
</reference>
<evidence type="ECO:0000256" key="1">
    <source>
        <dbReference type="ARBA" id="ARBA00009995"/>
    </source>
</evidence>
<comment type="similarity">
    <text evidence="1 4">Belongs to the UDP-glycosyltransferase family.</text>
</comment>
<dbReference type="PROSITE" id="PS00375">
    <property type="entry name" value="UDPGT"/>
    <property type="match status" value="1"/>
</dbReference>
<proteinExistence type="evidence at transcript level"/>
<dbReference type="CDD" id="cd03784">
    <property type="entry name" value="GT1_Gtf-like"/>
    <property type="match status" value="1"/>
</dbReference>
<dbReference type="GO" id="GO:0080043">
    <property type="term" value="F:quercetin 3-O-glucosyltransferase activity"/>
    <property type="evidence" value="ECO:0007669"/>
    <property type="project" value="TreeGrafter"/>
</dbReference>
<evidence type="ECO:0000256" key="5">
    <source>
        <dbReference type="RuleBase" id="RU362057"/>
    </source>
</evidence>
<gene>
    <name evidence="6" type="primary">F5GT</name>
</gene>
<keyword evidence="2 4" id="KW-0328">Glycosyltransferase</keyword>
<keyword evidence="3 4" id="KW-0808">Transferase</keyword>
<evidence type="ECO:0000256" key="2">
    <source>
        <dbReference type="ARBA" id="ARBA00022676"/>
    </source>
</evidence>
<dbReference type="SUPFAM" id="SSF53756">
    <property type="entry name" value="UDP-Glycosyltransferase/glycogen phosphorylase"/>
    <property type="match status" value="1"/>
</dbReference>
<organism evidence="6">
    <name type="scientific">Paeonia lactiflora</name>
    <name type="common">Chinese peony</name>
    <name type="synonym">Paeonia albiflora</name>
    <dbReference type="NCBI Taxonomy" id="35924"/>
    <lineage>
        <taxon>Eukaryota</taxon>
        <taxon>Viridiplantae</taxon>
        <taxon>Streptophyta</taxon>
        <taxon>Embryophyta</taxon>
        <taxon>Tracheophyta</taxon>
        <taxon>Spermatophyta</taxon>
        <taxon>Magnoliopsida</taxon>
        <taxon>eudicotyledons</taxon>
        <taxon>Gunneridae</taxon>
        <taxon>Pentapetalae</taxon>
        <taxon>Saxifragales</taxon>
        <taxon>Paeoniaceae</taxon>
        <taxon>Paeonia</taxon>
    </lineage>
</organism>
<dbReference type="PANTHER" id="PTHR11926">
    <property type="entry name" value="GLUCOSYL/GLUCURONOSYL TRANSFERASES"/>
    <property type="match status" value="1"/>
</dbReference>
<evidence type="ECO:0000256" key="4">
    <source>
        <dbReference type="RuleBase" id="RU003718"/>
    </source>
</evidence>
<name>I1WYF2_PAELC</name>
<dbReference type="InterPro" id="IPR035595">
    <property type="entry name" value="UDP_glycos_trans_CS"/>
</dbReference>
<dbReference type="EC" id="2.4.1.-" evidence="5"/>
<evidence type="ECO:0000313" key="6">
    <source>
        <dbReference type="EMBL" id="AFI71902.1"/>
    </source>
</evidence>
<sequence>MAHHHFLLITFPAQGHINPALQFAKRLIKLDAHVTFVTSISAHRQITKTTPSLGNLSFATFSDGYDEGTKAGYDARHYMSELRRRSSEALPELIENCANEGRPVTCLIYSLLLPWAGKVARELHIPSALLWIQPATILDIYYYYFNGYGNVISDNIHKKDSGCIKLPGLPLLTVHDLPSHFITTPFALPSFKEHLETLCEEANPKVLVNTFDALEHEALRAINKLSFIAIGPLIPSAFSDGEDLNDTSFGGDSVSQSCSKNYIEWLDSKHENSVIYISFGSVSVLPKRQMEEMVRGLVDTALPFLWVVRVEENRDGDKEEEYKLSEDLEKQGMVVPWCNQLEVLSRKSVGCFLTHCGWNSSLESLVCGAPVVAFPQWADQATNAKPIEDVWKTGVRMVVNEDGVVEGCEIKRCLEMVMGGGERGEEMRRNVEKWKELAREAVKDGESSDKNLKAFVNEVGKGGDL</sequence>
<dbReference type="AlphaFoldDB" id="I1WYF2"/>
<accession>I1WYF2</accession>
<dbReference type="GO" id="GO:0080044">
    <property type="term" value="F:quercetin 7-O-glucosyltransferase activity"/>
    <property type="evidence" value="ECO:0007669"/>
    <property type="project" value="TreeGrafter"/>
</dbReference>
<dbReference type="PANTHER" id="PTHR11926:SF870">
    <property type="entry name" value="UDP-GLYCOSYLTRANSFERASE 75B1"/>
    <property type="match status" value="1"/>
</dbReference>
<dbReference type="Gene3D" id="3.40.50.2000">
    <property type="entry name" value="Glycogen Phosphorylase B"/>
    <property type="match status" value="2"/>
</dbReference>